<dbReference type="Proteomes" id="UP000727407">
    <property type="component" value="Unassembled WGS sequence"/>
</dbReference>
<dbReference type="Pfam" id="PF00047">
    <property type="entry name" value="ig"/>
    <property type="match status" value="1"/>
</dbReference>
<evidence type="ECO:0000313" key="4">
    <source>
        <dbReference type="EMBL" id="KAF5890897.1"/>
    </source>
</evidence>
<feature type="non-terminal residue" evidence="3">
    <location>
        <position position="1"/>
    </location>
</feature>
<accession>A0A8J4T8K2</accession>
<gene>
    <name evidence="4" type="ORF">DAT39_019394</name>
    <name evidence="3" type="ORF">DAT39_019398</name>
</gene>
<dbReference type="InterPro" id="IPR036179">
    <property type="entry name" value="Ig-like_dom_sf"/>
</dbReference>
<dbReference type="InterPro" id="IPR013783">
    <property type="entry name" value="Ig-like_fold"/>
</dbReference>
<dbReference type="PROSITE" id="PS50835">
    <property type="entry name" value="IG_LIKE"/>
    <property type="match status" value="1"/>
</dbReference>
<feature type="non-terminal residue" evidence="3">
    <location>
        <position position="62"/>
    </location>
</feature>
<name>A0A8J4T8K2_CLAMG</name>
<organism evidence="3 5">
    <name type="scientific">Clarias magur</name>
    <name type="common">Asian catfish</name>
    <name type="synonym">Macropteronotus magur</name>
    <dbReference type="NCBI Taxonomy" id="1594786"/>
    <lineage>
        <taxon>Eukaryota</taxon>
        <taxon>Metazoa</taxon>
        <taxon>Chordata</taxon>
        <taxon>Craniata</taxon>
        <taxon>Vertebrata</taxon>
        <taxon>Euteleostomi</taxon>
        <taxon>Actinopterygii</taxon>
        <taxon>Neopterygii</taxon>
        <taxon>Teleostei</taxon>
        <taxon>Ostariophysi</taxon>
        <taxon>Siluriformes</taxon>
        <taxon>Clariidae</taxon>
        <taxon>Clarias</taxon>
    </lineage>
</organism>
<evidence type="ECO:0000259" key="2">
    <source>
        <dbReference type="PROSITE" id="PS50835"/>
    </source>
</evidence>
<dbReference type="InterPro" id="IPR007110">
    <property type="entry name" value="Ig-like_dom"/>
</dbReference>
<keyword evidence="5" id="KW-1185">Reference proteome</keyword>
<evidence type="ECO:0000256" key="1">
    <source>
        <dbReference type="ARBA" id="ARBA00023319"/>
    </source>
</evidence>
<sequence>KPNPELRSNREAETLTGNSVTLTCTLNLQSAGWKFYWNKDRQSTETEAQNSYTITPVSVSDG</sequence>
<evidence type="ECO:0000313" key="5">
    <source>
        <dbReference type="Proteomes" id="UP000727407"/>
    </source>
</evidence>
<dbReference type="EMBL" id="QNUK01000637">
    <property type="protein sequence ID" value="KAF5890897.1"/>
    <property type="molecule type" value="Genomic_DNA"/>
</dbReference>
<protein>
    <submittedName>
        <fullName evidence="3">Carcinoembryonic antigen-related cell adhesion molecule 5-like</fullName>
    </submittedName>
</protein>
<dbReference type="SUPFAM" id="SSF48726">
    <property type="entry name" value="Immunoglobulin"/>
    <property type="match status" value="1"/>
</dbReference>
<reference evidence="3" key="1">
    <citation type="submission" date="2020-07" db="EMBL/GenBank/DDBJ databases">
        <title>Clarias magur genome sequencing, assembly and annotation.</title>
        <authorList>
            <person name="Kushwaha B."/>
            <person name="Kumar R."/>
            <person name="Das P."/>
            <person name="Joshi C.G."/>
            <person name="Kumar D."/>
            <person name="Nagpure N.S."/>
            <person name="Pandey M."/>
            <person name="Agarwal S."/>
            <person name="Srivastava S."/>
            <person name="Singh M."/>
            <person name="Sahoo L."/>
            <person name="Jayasankar P."/>
            <person name="Meher P.K."/>
            <person name="Koringa P.G."/>
            <person name="Iquebal M.A."/>
            <person name="Das S.P."/>
            <person name="Bit A."/>
            <person name="Patnaik S."/>
            <person name="Patel N."/>
            <person name="Shah T.M."/>
            <person name="Hinsu A."/>
            <person name="Jena J.K."/>
        </authorList>
    </citation>
    <scope>NUCLEOTIDE SEQUENCE</scope>
    <source>
        <strain evidence="3">CIFAMagur01</strain>
        <tissue evidence="3">Testis</tissue>
    </source>
</reference>
<proteinExistence type="predicted"/>
<evidence type="ECO:0000313" key="3">
    <source>
        <dbReference type="EMBL" id="KAF5890890.1"/>
    </source>
</evidence>
<feature type="domain" description="Ig-like" evidence="2">
    <location>
        <begin position="4"/>
        <end position="62"/>
    </location>
</feature>
<keyword evidence="1" id="KW-0393">Immunoglobulin domain</keyword>
<comment type="caution">
    <text evidence="3">The sequence shown here is derived from an EMBL/GenBank/DDBJ whole genome shotgun (WGS) entry which is preliminary data.</text>
</comment>
<dbReference type="OrthoDB" id="6151406at2759"/>
<dbReference type="AlphaFoldDB" id="A0A8J4T8K2"/>
<dbReference type="EMBL" id="QNUK01000637">
    <property type="protein sequence ID" value="KAF5890890.1"/>
    <property type="molecule type" value="Genomic_DNA"/>
</dbReference>
<dbReference type="InterPro" id="IPR013151">
    <property type="entry name" value="Immunoglobulin_dom"/>
</dbReference>
<dbReference type="Gene3D" id="2.60.40.10">
    <property type="entry name" value="Immunoglobulins"/>
    <property type="match status" value="1"/>
</dbReference>